<gene>
    <name evidence="6" type="ORF">F6B43_07460</name>
</gene>
<proteinExistence type="predicted"/>
<dbReference type="SUPFAM" id="SSF52151">
    <property type="entry name" value="FabD/lysophospholipase-like"/>
    <property type="match status" value="1"/>
</dbReference>
<dbReference type="PROSITE" id="PS51635">
    <property type="entry name" value="PNPLA"/>
    <property type="match status" value="1"/>
</dbReference>
<dbReference type="InterPro" id="IPR016035">
    <property type="entry name" value="Acyl_Trfase/lysoPLipase"/>
</dbReference>
<evidence type="ECO:0000313" key="7">
    <source>
        <dbReference type="Proteomes" id="UP000325827"/>
    </source>
</evidence>
<dbReference type="Gene3D" id="3.40.1090.10">
    <property type="entry name" value="Cytosolic phospholipase A2 catalytic domain"/>
    <property type="match status" value="2"/>
</dbReference>
<name>A0A5J5J9C6_9MICO</name>
<dbReference type="GO" id="GO:0016042">
    <property type="term" value="P:lipid catabolic process"/>
    <property type="evidence" value="ECO:0007669"/>
    <property type="project" value="UniProtKB-UniRule"/>
</dbReference>
<keyword evidence="3 4" id="KW-0443">Lipid metabolism</keyword>
<sequence length="287" mass="29324">MRMTKRALVLAGGGVAGIAWETGVLTGLQDEQPGLIESILSATTTFIGTSAGSTVAAQLAGGTPLPELFDRQVSPESAELSVDFDMPKLVALLTGAMDGASSPEEVRRRIGRIAADTDTVAPAARRAAIDARLPVKEWTAQPLLIPAVELETGALRVFDRDSSVGLVDAVAASCAVPGVWPPVDIDGTSYIDGGTRTSANADLAAGADTVLIIVPSAAITAMGPAISDAELAALAPGRVHTIFADDASIEAIGINPLDPATRPAAARAGRDQGRSIASEIAAFWNSH</sequence>
<evidence type="ECO:0000256" key="4">
    <source>
        <dbReference type="PROSITE-ProRule" id="PRU01161"/>
    </source>
</evidence>
<feature type="active site" description="Nucleophile" evidence="4">
    <location>
        <position position="50"/>
    </location>
</feature>
<comment type="caution">
    <text evidence="6">The sequence shown here is derived from an EMBL/GenBank/DDBJ whole genome shotgun (WGS) entry which is preliminary data.</text>
</comment>
<feature type="active site" description="Proton acceptor" evidence="4">
    <location>
        <position position="192"/>
    </location>
</feature>
<protein>
    <submittedName>
        <fullName evidence="6">Patatin-like phospholipase family protein</fullName>
    </submittedName>
</protein>
<evidence type="ECO:0000259" key="5">
    <source>
        <dbReference type="PROSITE" id="PS51635"/>
    </source>
</evidence>
<dbReference type="InterPro" id="IPR002641">
    <property type="entry name" value="PNPLA_dom"/>
</dbReference>
<dbReference type="AlphaFoldDB" id="A0A5J5J9C6"/>
<feature type="short sequence motif" description="DGA/G" evidence="4">
    <location>
        <begin position="192"/>
        <end position="194"/>
    </location>
</feature>
<reference evidence="7" key="1">
    <citation type="submission" date="2019-09" db="EMBL/GenBank/DDBJ databases">
        <title>Mumia zhuanghuii sp. nov. isolated from the intestinal contents of plateau pika (Ochotona curzoniae) in the Qinghai-Tibet plateau of China.</title>
        <authorList>
            <person name="Tian Z."/>
        </authorList>
    </citation>
    <scope>NUCLEOTIDE SEQUENCE [LARGE SCALE GENOMIC DNA]</scope>
    <source>
        <strain evidence="7">JCM 30598</strain>
    </source>
</reference>
<accession>A0A5J5J9C6</accession>
<evidence type="ECO:0000256" key="3">
    <source>
        <dbReference type="ARBA" id="ARBA00023098"/>
    </source>
</evidence>
<feature type="short sequence motif" description="GXSXG" evidence="4">
    <location>
        <begin position="48"/>
        <end position="52"/>
    </location>
</feature>
<dbReference type="Pfam" id="PF01734">
    <property type="entry name" value="Patatin"/>
    <property type="match status" value="1"/>
</dbReference>
<feature type="short sequence motif" description="GXGXXG" evidence="4">
    <location>
        <begin position="12"/>
        <end position="17"/>
    </location>
</feature>
<dbReference type="InterPro" id="IPR050301">
    <property type="entry name" value="NTE"/>
</dbReference>
<keyword evidence="2 4" id="KW-0442">Lipid degradation</keyword>
<evidence type="ECO:0000256" key="1">
    <source>
        <dbReference type="ARBA" id="ARBA00022801"/>
    </source>
</evidence>
<dbReference type="EMBL" id="VYSA01000001">
    <property type="protein sequence ID" value="KAA9111403.1"/>
    <property type="molecule type" value="Genomic_DNA"/>
</dbReference>
<feature type="domain" description="PNPLA" evidence="5">
    <location>
        <begin position="8"/>
        <end position="206"/>
    </location>
</feature>
<evidence type="ECO:0000256" key="2">
    <source>
        <dbReference type="ARBA" id="ARBA00022963"/>
    </source>
</evidence>
<keyword evidence="7" id="KW-1185">Reference proteome</keyword>
<dbReference type="PANTHER" id="PTHR14226:SF57">
    <property type="entry name" value="BLR7027 PROTEIN"/>
    <property type="match status" value="1"/>
</dbReference>
<dbReference type="OrthoDB" id="4080114at2"/>
<organism evidence="6 7">
    <name type="scientific">Microbacterium rhizomatis</name>
    <dbReference type="NCBI Taxonomy" id="1631477"/>
    <lineage>
        <taxon>Bacteria</taxon>
        <taxon>Bacillati</taxon>
        <taxon>Actinomycetota</taxon>
        <taxon>Actinomycetes</taxon>
        <taxon>Micrococcales</taxon>
        <taxon>Microbacteriaceae</taxon>
        <taxon>Microbacterium</taxon>
    </lineage>
</organism>
<keyword evidence="1 4" id="KW-0378">Hydrolase</keyword>
<dbReference type="Proteomes" id="UP000325827">
    <property type="component" value="Unassembled WGS sequence"/>
</dbReference>
<dbReference type="PANTHER" id="PTHR14226">
    <property type="entry name" value="NEUROPATHY TARGET ESTERASE/SWISS CHEESE D.MELANOGASTER"/>
    <property type="match status" value="1"/>
</dbReference>
<evidence type="ECO:0000313" key="6">
    <source>
        <dbReference type="EMBL" id="KAA9111403.1"/>
    </source>
</evidence>
<dbReference type="GO" id="GO:0016787">
    <property type="term" value="F:hydrolase activity"/>
    <property type="evidence" value="ECO:0007669"/>
    <property type="project" value="UniProtKB-UniRule"/>
</dbReference>